<proteinExistence type="predicted"/>
<organism evidence="1">
    <name type="scientific">Anguilla anguilla</name>
    <name type="common">European freshwater eel</name>
    <name type="synonym">Muraena anguilla</name>
    <dbReference type="NCBI Taxonomy" id="7936"/>
    <lineage>
        <taxon>Eukaryota</taxon>
        <taxon>Metazoa</taxon>
        <taxon>Chordata</taxon>
        <taxon>Craniata</taxon>
        <taxon>Vertebrata</taxon>
        <taxon>Euteleostomi</taxon>
        <taxon>Actinopterygii</taxon>
        <taxon>Neopterygii</taxon>
        <taxon>Teleostei</taxon>
        <taxon>Anguilliformes</taxon>
        <taxon>Anguillidae</taxon>
        <taxon>Anguilla</taxon>
    </lineage>
</organism>
<name>A0A0E9RXZ5_ANGAN</name>
<evidence type="ECO:0000313" key="1">
    <source>
        <dbReference type="EMBL" id="JAH33118.1"/>
    </source>
</evidence>
<dbReference type="EMBL" id="GBXM01075459">
    <property type="protein sequence ID" value="JAH33118.1"/>
    <property type="molecule type" value="Transcribed_RNA"/>
</dbReference>
<reference evidence="1" key="1">
    <citation type="submission" date="2014-11" db="EMBL/GenBank/DDBJ databases">
        <authorList>
            <person name="Amaro Gonzalez C."/>
        </authorList>
    </citation>
    <scope>NUCLEOTIDE SEQUENCE</scope>
</reference>
<accession>A0A0E9RXZ5</accession>
<sequence>MFLNNARLSLNYFTCQVSS</sequence>
<protein>
    <submittedName>
        <fullName evidence="1">Uncharacterized protein</fullName>
    </submittedName>
</protein>
<dbReference type="AlphaFoldDB" id="A0A0E9RXZ5"/>
<reference evidence="1" key="2">
    <citation type="journal article" date="2015" name="Fish Shellfish Immunol.">
        <title>Early steps in the European eel (Anguilla anguilla)-Vibrio vulnificus interaction in the gills: Role of the RtxA13 toxin.</title>
        <authorList>
            <person name="Callol A."/>
            <person name="Pajuelo D."/>
            <person name="Ebbesson L."/>
            <person name="Teles M."/>
            <person name="MacKenzie S."/>
            <person name="Amaro C."/>
        </authorList>
    </citation>
    <scope>NUCLEOTIDE SEQUENCE</scope>
</reference>